<evidence type="ECO:0000313" key="1">
    <source>
        <dbReference type="EMBL" id="NOJ38086.1"/>
    </source>
</evidence>
<reference evidence="1 2" key="1">
    <citation type="submission" date="2020-03" db="EMBL/GenBank/DDBJ databases">
        <title>Bradyrhizobium diversity isolated from nodules of Indigofera sp.</title>
        <authorList>
            <person name="Klepa M."/>
            <person name="Helene L."/>
            <person name="Hungria M."/>
        </authorList>
    </citation>
    <scope>NUCLEOTIDE SEQUENCE [LARGE SCALE GENOMIC DNA]</scope>
    <source>
        <strain evidence="1 2">WSM 1791</strain>
    </source>
</reference>
<comment type="caution">
    <text evidence="1">The sequence shown here is derived from an EMBL/GenBank/DDBJ whole genome shotgun (WGS) entry which is preliminary data.</text>
</comment>
<evidence type="ECO:0000313" key="2">
    <source>
        <dbReference type="Proteomes" id="UP000544122"/>
    </source>
</evidence>
<dbReference type="AlphaFoldDB" id="A0A7Y4LTJ3"/>
<sequence>MTELRIDAGKAERIITQILRDEKGIPSADAAAVAAGICRRLKTAMPTSPSLDRYRIIAREPPDGDDFAITVAKKLTERKSELWNASELWELVYNQGRHLRAN</sequence>
<keyword evidence="2" id="KW-1185">Reference proteome</keyword>
<gene>
    <name evidence="1" type="ORF">HCN58_00355</name>
</gene>
<protein>
    <submittedName>
        <fullName evidence="1">Uncharacterized protein</fullName>
    </submittedName>
</protein>
<proteinExistence type="predicted"/>
<organism evidence="1 2">
    <name type="scientific">Bradyrhizobium australiense</name>
    <dbReference type="NCBI Taxonomy" id="2721161"/>
    <lineage>
        <taxon>Bacteria</taxon>
        <taxon>Pseudomonadati</taxon>
        <taxon>Pseudomonadota</taxon>
        <taxon>Alphaproteobacteria</taxon>
        <taxon>Hyphomicrobiales</taxon>
        <taxon>Nitrobacteraceae</taxon>
        <taxon>Bradyrhizobium</taxon>
    </lineage>
</organism>
<dbReference type="Proteomes" id="UP000544122">
    <property type="component" value="Unassembled WGS sequence"/>
</dbReference>
<dbReference type="EMBL" id="JAAVLX010000001">
    <property type="protein sequence ID" value="NOJ38086.1"/>
    <property type="molecule type" value="Genomic_DNA"/>
</dbReference>
<name>A0A7Y4LTJ3_9BRAD</name>
<dbReference type="RefSeq" id="WP_171577406.1">
    <property type="nucleotide sequence ID" value="NZ_JAAVLX010000001.1"/>
</dbReference>
<accession>A0A7Y4LTJ3</accession>